<keyword evidence="1" id="KW-0472">Membrane</keyword>
<evidence type="ECO:0000313" key="3">
    <source>
        <dbReference type="Proteomes" id="UP000830434"/>
    </source>
</evidence>
<dbReference type="RefSeq" id="WP_248656146.1">
    <property type="nucleotide sequence ID" value="NZ_CP096658.1"/>
</dbReference>
<keyword evidence="1" id="KW-1133">Transmembrane helix</keyword>
<dbReference type="EMBL" id="CP096658">
    <property type="protein sequence ID" value="UPW01756.1"/>
    <property type="molecule type" value="Genomic_DNA"/>
</dbReference>
<name>A0A8U0IM86_9EURY</name>
<dbReference type="Proteomes" id="UP000830434">
    <property type="component" value="Chromosome"/>
</dbReference>
<reference evidence="2" key="1">
    <citation type="submission" date="2022-04" db="EMBL/GenBank/DDBJ databases">
        <title>Diverse halophilic archaea isolated from saline environments.</title>
        <authorList>
            <person name="Cui H.-L."/>
        </authorList>
    </citation>
    <scope>NUCLEOTIDE SEQUENCE</scope>
    <source>
        <strain evidence="2">XZYJT40</strain>
    </source>
</reference>
<feature type="transmembrane region" description="Helical" evidence="1">
    <location>
        <begin position="125"/>
        <end position="142"/>
    </location>
</feature>
<sequence>MSSERTNRGRIRRRQSHHWYWVAAIPAGFLLWMLTLAWLAMAASWEAFGFGADVVNLSLVALGVPFAFLTAYFPVAVYRDADYVNRTSGQWAPNPMRQALLAAPGLVVLVAVGVAAFVVGLPPTWPVVAGFAVSVPFAVYYLKERRERVGTPDVPW</sequence>
<evidence type="ECO:0000256" key="1">
    <source>
        <dbReference type="SAM" id="Phobius"/>
    </source>
</evidence>
<feature type="transmembrane region" description="Helical" evidence="1">
    <location>
        <begin position="99"/>
        <end position="119"/>
    </location>
</feature>
<dbReference type="GeneID" id="72189499"/>
<gene>
    <name evidence="2" type="ORF">M0R88_06550</name>
</gene>
<accession>A0A8U0IM86</accession>
<keyword evidence="3" id="KW-1185">Reference proteome</keyword>
<feature type="transmembrane region" description="Helical" evidence="1">
    <location>
        <begin position="57"/>
        <end position="78"/>
    </location>
</feature>
<protein>
    <submittedName>
        <fullName evidence="2">Uncharacterized protein</fullName>
    </submittedName>
</protein>
<proteinExistence type="predicted"/>
<organism evidence="2 3">
    <name type="scientific">Halorussus gelatinilyticus</name>
    <dbReference type="NCBI Taxonomy" id="2937524"/>
    <lineage>
        <taxon>Archaea</taxon>
        <taxon>Methanobacteriati</taxon>
        <taxon>Methanobacteriota</taxon>
        <taxon>Stenosarchaea group</taxon>
        <taxon>Halobacteria</taxon>
        <taxon>Halobacteriales</taxon>
        <taxon>Haladaptataceae</taxon>
        <taxon>Halorussus</taxon>
    </lineage>
</organism>
<dbReference type="KEGG" id="haxz:M0R88_06550"/>
<feature type="transmembrane region" description="Helical" evidence="1">
    <location>
        <begin position="20"/>
        <end position="45"/>
    </location>
</feature>
<keyword evidence="1" id="KW-0812">Transmembrane</keyword>
<evidence type="ECO:0000313" key="2">
    <source>
        <dbReference type="EMBL" id="UPW01756.1"/>
    </source>
</evidence>
<dbReference type="AlphaFoldDB" id="A0A8U0IM86"/>